<name>A0ABP0DHX8_9PEZI</name>
<sequence>MLRHRECLFENAVAVVNSRTCPSCGQSIALSRPTAAGSSSSAAAVGPEPFQILTRYINESGLQKDFDIYSSITEEAYYTTSPQLIRARPFLAMCSEGHVDGVIELCREADDAECDDDGDDDDALDVPQVRSAALLRHQDPLNGMVTGLHIAIANDQFHIAYLLLYLASRLPLDRFPPELLKFSTQIERPEQDIAEHVDIRSLQTAHGESVEAFARRQGGVWAQMAQRGDFSP</sequence>
<dbReference type="EMBL" id="CAWUOM010000033">
    <property type="protein sequence ID" value="CAK7267236.1"/>
    <property type="molecule type" value="Genomic_DNA"/>
</dbReference>
<comment type="caution">
    <text evidence="1">The sequence shown here is derived from an EMBL/GenBank/DDBJ whole genome shotgun (WGS) entry which is preliminary data.</text>
</comment>
<protein>
    <submittedName>
        <fullName evidence="1">Uncharacterized protein</fullName>
    </submittedName>
</protein>
<evidence type="ECO:0000313" key="1">
    <source>
        <dbReference type="EMBL" id="CAK7267236.1"/>
    </source>
</evidence>
<accession>A0ABP0DHX8</accession>
<keyword evidence="2" id="KW-1185">Reference proteome</keyword>
<evidence type="ECO:0000313" key="2">
    <source>
        <dbReference type="Proteomes" id="UP001642501"/>
    </source>
</evidence>
<organism evidence="1 2">
    <name type="scientific">Sporothrix epigloea</name>
    <dbReference type="NCBI Taxonomy" id="1892477"/>
    <lineage>
        <taxon>Eukaryota</taxon>
        <taxon>Fungi</taxon>
        <taxon>Dikarya</taxon>
        <taxon>Ascomycota</taxon>
        <taxon>Pezizomycotina</taxon>
        <taxon>Sordariomycetes</taxon>
        <taxon>Sordariomycetidae</taxon>
        <taxon>Ophiostomatales</taxon>
        <taxon>Ophiostomataceae</taxon>
        <taxon>Sporothrix</taxon>
    </lineage>
</organism>
<proteinExistence type="predicted"/>
<gene>
    <name evidence="1" type="ORF">SEPCBS57363_002490</name>
</gene>
<reference evidence="1 2" key="1">
    <citation type="submission" date="2024-01" db="EMBL/GenBank/DDBJ databases">
        <authorList>
            <person name="Allen C."/>
            <person name="Tagirdzhanova G."/>
        </authorList>
    </citation>
    <scope>NUCLEOTIDE SEQUENCE [LARGE SCALE GENOMIC DNA]</scope>
    <source>
        <strain evidence="1 2">CBS 573.63</strain>
    </source>
</reference>
<dbReference type="Proteomes" id="UP001642501">
    <property type="component" value="Unassembled WGS sequence"/>
</dbReference>